<evidence type="ECO:0008006" key="3">
    <source>
        <dbReference type="Google" id="ProtNLM"/>
    </source>
</evidence>
<dbReference type="InterPro" id="IPR015947">
    <property type="entry name" value="PUA-like_sf"/>
</dbReference>
<reference evidence="1" key="2">
    <citation type="submission" date="2022-09" db="EMBL/GenBank/DDBJ databases">
        <authorList>
            <person name="Sun Q."/>
            <person name="Ohkuma M."/>
        </authorList>
    </citation>
    <scope>NUCLEOTIDE SEQUENCE</scope>
    <source>
        <strain evidence="1">JCM 3093</strain>
    </source>
</reference>
<dbReference type="SUPFAM" id="SSF88697">
    <property type="entry name" value="PUA domain-like"/>
    <property type="match status" value="1"/>
</dbReference>
<protein>
    <recommendedName>
        <fullName evidence="3">ASCH domain-containing protein</fullName>
    </recommendedName>
</protein>
<comment type="caution">
    <text evidence="1">The sequence shown here is derived from an EMBL/GenBank/DDBJ whole genome shotgun (WGS) entry which is preliminary data.</text>
</comment>
<dbReference type="AlphaFoldDB" id="A0AA37BMH7"/>
<proteinExistence type="predicted"/>
<name>A0AA37BMH7_9ACTN</name>
<accession>A0AA37BMH7</accession>
<reference evidence="1" key="1">
    <citation type="journal article" date="2014" name="Int. J. Syst. Evol. Microbiol.">
        <title>Complete genome sequence of Corynebacterium casei LMG S-19264T (=DSM 44701T), isolated from a smear-ripened cheese.</title>
        <authorList>
            <consortium name="US DOE Joint Genome Institute (JGI-PGF)"/>
            <person name="Walter F."/>
            <person name="Albersmeier A."/>
            <person name="Kalinowski J."/>
            <person name="Ruckert C."/>
        </authorList>
    </citation>
    <scope>NUCLEOTIDE SEQUENCE</scope>
    <source>
        <strain evidence="1">JCM 3093</strain>
    </source>
</reference>
<dbReference type="EMBL" id="BMQD01000023">
    <property type="protein sequence ID" value="GGK90385.1"/>
    <property type="molecule type" value="Genomic_DNA"/>
</dbReference>
<evidence type="ECO:0000313" key="1">
    <source>
        <dbReference type="EMBL" id="GGK90385.1"/>
    </source>
</evidence>
<evidence type="ECO:0000313" key="2">
    <source>
        <dbReference type="Proteomes" id="UP000627984"/>
    </source>
</evidence>
<dbReference type="Gene3D" id="2.30.130.30">
    <property type="entry name" value="Hypothetical protein"/>
    <property type="match status" value="1"/>
</dbReference>
<dbReference type="Proteomes" id="UP000627984">
    <property type="component" value="Unassembled WGS sequence"/>
</dbReference>
<sequence>MRYPALMQQAKMITVKQPWAWAIIHGDPEKPHGRKDIENRSWDPRYTGTLLIHAGKSTDQRGYDKLAELGIPAPYDLEFGVILGSVELVDVVRGHPSPWANPHTRNWVLTEPTPATRLLEVRGNQGLLAPPPDWRRAFTDTDPETKTIFDLLASPIRAPRHVFK</sequence>
<organism evidence="1 2">
    <name type="scientific">Planomonospora parontospora</name>
    <dbReference type="NCBI Taxonomy" id="58119"/>
    <lineage>
        <taxon>Bacteria</taxon>
        <taxon>Bacillati</taxon>
        <taxon>Actinomycetota</taxon>
        <taxon>Actinomycetes</taxon>
        <taxon>Streptosporangiales</taxon>
        <taxon>Streptosporangiaceae</taxon>
        <taxon>Planomonospora</taxon>
    </lineage>
</organism>
<gene>
    <name evidence="1" type="ORF">GCM10010126_57260</name>
</gene>